<dbReference type="Proteomes" id="UP000597668">
    <property type="component" value="Unassembled WGS sequence"/>
</dbReference>
<dbReference type="InterPro" id="IPR036779">
    <property type="entry name" value="LysM_dom_sf"/>
</dbReference>
<dbReference type="SUPFAM" id="SSF54106">
    <property type="entry name" value="LysM domain"/>
    <property type="match status" value="1"/>
</dbReference>
<dbReference type="GO" id="GO:0004222">
    <property type="term" value="F:metalloendopeptidase activity"/>
    <property type="evidence" value="ECO:0007669"/>
    <property type="project" value="TreeGrafter"/>
</dbReference>
<dbReference type="Pfam" id="PF01476">
    <property type="entry name" value="LysM"/>
    <property type="match status" value="1"/>
</dbReference>
<dbReference type="SUPFAM" id="SSF51261">
    <property type="entry name" value="Duplicated hybrid motif"/>
    <property type="match status" value="1"/>
</dbReference>
<reference evidence="5" key="1">
    <citation type="submission" date="2020-08" db="EMBL/GenBank/DDBJ databases">
        <authorList>
            <person name="Liu C."/>
            <person name="Sun Q."/>
        </authorList>
    </citation>
    <scope>NUCLEOTIDE SEQUENCE</scope>
    <source>
        <strain evidence="5">NSJ-65</strain>
    </source>
</reference>
<feature type="domain" description="G5" evidence="3">
    <location>
        <begin position="371"/>
        <end position="451"/>
    </location>
</feature>
<dbReference type="PROSITE" id="PS51109">
    <property type="entry name" value="G5"/>
    <property type="match status" value="1"/>
</dbReference>
<dbReference type="CDD" id="cd00118">
    <property type="entry name" value="LysM"/>
    <property type="match status" value="1"/>
</dbReference>
<evidence type="ECO:0000313" key="6">
    <source>
        <dbReference type="Proteomes" id="UP000597668"/>
    </source>
</evidence>
<dbReference type="Gene3D" id="2.20.230.10">
    <property type="entry name" value="Resuscitation-promoting factor rpfb"/>
    <property type="match status" value="1"/>
</dbReference>
<evidence type="ECO:0000256" key="1">
    <source>
        <dbReference type="ARBA" id="ARBA00022729"/>
    </source>
</evidence>
<dbReference type="PANTHER" id="PTHR21666">
    <property type="entry name" value="PEPTIDASE-RELATED"/>
    <property type="match status" value="1"/>
</dbReference>
<dbReference type="InterPro" id="IPR018392">
    <property type="entry name" value="LysM"/>
</dbReference>
<dbReference type="Pfam" id="PF01551">
    <property type="entry name" value="Peptidase_M23"/>
    <property type="match status" value="1"/>
</dbReference>
<gene>
    <name evidence="5" type="ORF">H8K20_08790</name>
</gene>
<dbReference type="Gene3D" id="3.10.350.10">
    <property type="entry name" value="LysM domain"/>
    <property type="match status" value="1"/>
</dbReference>
<dbReference type="RefSeq" id="WP_186488128.1">
    <property type="nucleotide sequence ID" value="NZ_JACOGI010000001.1"/>
</dbReference>
<evidence type="ECO:0000313" key="5">
    <source>
        <dbReference type="EMBL" id="MBC3516493.1"/>
    </source>
</evidence>
<dbReference type="PROSITE" id="PS51782">
    <property type="entry name" value="LYSM"/>
    <property type="match status" value="1"/>
</dbReference>
<dbReference type="SMART" id="SM01208">
    <property type="entry name" value="G5"/>
    <property type="match status" value="1"/>
</dbReference>
<dbReference type="InterPro" id="IPR011098">
    <property type="entry name" value="G5_dom"/>
</dbReference>
<organism evidence="5 6">
    <name type="scientific">Neobittarella massiliensis</name>
    <name type="common">ex Bilen et al. 2018</name>
    <dbReference type="NCBI Taxonomy" id="2041842"/>
    <lineage>
        <taxon>Bacteria</taxon>
        <taxon>Bacillati</taxon>
        <taxon>Bacillota</taxon>
        <taxon>Clostridia</taxon>
        <taxon>Eubacteriales</taxon>
        <taxon>Oscillospiraceae</taxon>
        <taxon>Neobittarella (ex Bilen et al. 2018)</taxon>
    </lineage>
</organism>
<accession>A0A8J6IQ23</accession>
<dbReference type="Pfam" id="PF07501">
    <property type="entry name" value="G5"/>
    <property type="match status" value="1"/>
</dbReference>
<feature type="domain" description="LysM" evidence="4">
    <location>
        <begin position="321"/>
        <end position="364"/>
    </location>
</feature>
<dbReference type="EMBL" id="JACOGI010000001">
    <property type="protein sequence ID" value="MBC3516493.1"/>
    <property type="molecule type" value="Genomic_DNA"/>
</dbReference>
<protein>
    <submittedName>
        <fullName evidence="5">Peptidoglycan DD-metalloendopeptidase family protein</fullName>
    </submittedName>
</protein>
<dbReference type="AlphaFoldDB" id="A0A8J6IQ23"/>
<evidence type="ECO:0000259" key="4">
    <source>
        <dbReference type="PROSITE" id="PS51782"/>
    </source>
</evidence>
<dbReference type="InterPro" id="IPR016047">
    <property type="entry name" value="M23ase_b-sheet_dom"/>
</dbReference>
<keyword evidence="1" id="KW-0732">Signal</keyword>
<dbReference type="CDD" id="cd12797">
    <property type="entry name" value="M23_peptidase"/>
    <property type="match status" value="1"/>
</dbReference>
<dbReference type="InterPro" id="IPR011055">
    <property type="entry name" value="Dup_hybrid_motif"/>
</dbReference>
<comment type="caution">
    <text evidence="5">The sequence shown here is derived from an EMBL/GenBank/DDBJ whole genome shotgun (WGS) entry which is preliminary data.</text>
</comment>
<dbReference type="InterPro" id="IPR050570">
    <property type="entry name" value="Cell_wall_metabolism_enzyme"/>
</dbReference>
<proteinExistence type="predicted"/>
<feature type="region of interest" description="Disordered" evidence="2">
    <location>
        <begin position="1"/>
        <end position="29"/>
    </location>
</feature>
<evidence type="ECO:0000256" key="2">
    <source>
        <dbReference type="SAM" id="MobiDB-lite"/>
    </source>
</evidence>
<dbReference type="Gene3D" id="2.70.70.10">
    <property type="entry name" value="Glucose Permease (Domain IIA)"/>
    <property type="match status" value="1"/>
</dbReference>
<evidence type="ECO:0000259" key="3">
    <source>
        <dbReference type="PROSITE" id="PS51109"/>
    </source>
</evidence>
<keyword evidence="6" id="KW-1185">Reference proteome</keyword>
<name>A0A8J6IQ23_9FIRM</name>
<sequence length="593" mass="64474">MAHLPKGLSQDLKKDEMTQSGGGQSEDKSFKKTVKKVAHKIDAFSCYIGTVIIRRYKHYHKIWVKRRKAIAIVLKQLPGRVAHSFIELMVKAKKHLVNPVQRFFGNIADGVRGTWWAHKDPHKSGRAHFKGWFGRSQHGFKKAINYLMPVAAIAVSALVISTVLNLNFALKVEYEGQVVGYVDSEATFNQAKKVVNDRIAVKDSTDTEYIKSPTYSIAVVDSKKVVETEELANTLISASGAEIVEGYGLYINGEFQGCVKDETATQQALAAMIDPVKAQYPDATVEFNKSVELKEGLFPTDSEMADEEMVALLSSQEVEEKIYTTQDGDTPIDIAAKNNITLSTLVALNPNITGDLFPGDPVVIQNPVPIIQVKATRQVTYNEKIPFETETSQSAEYDKGTTTTLQEGVEGEQEVTARVVTVGGVETEKTILSAKVLSEPVTKKVVEGTKVSYSPSYSGSSSTYSGGYSGSASGSLIWPVAGGYISCPIWGYYGHTGMDIAAPAGTAVYAADDGVVEKVAYQNVGYGYHIIINHGNGMKTLYGHNSELLVTAGQTVSKGQQIARVGRTGNATGNHCHFEVRIGGSYMDPLNYI</sequence>
<dbReference type="PANTHER" id="PTHR21666:SF270">
    <property type="entry name" value="MUREIN HYDROLASE ACTIVATOR ENVC"/>
    <property type="match status" value="1"/>
</dbReference>